<sequence length="120" mass="13488">MSKITKEQYEFALARIEELLPLVSDDTPANDKNAVELTLISDIVIAYEQEQYPIEKPTVSELIEWSLEEKGMTQKELAGYIGVSPSRINDYVSGRSEPTLKVARLLCTELNISPTAMLRV</sequence>
<dbReference type="InterPro" id="IPR010982">
    <property type="entry name" value="Lambda_DNA-bd_dom_sf"/>
</dbReference>
<dbReference type="EMBL" id="SNRX01000032">
    <property type="protein sequence ID" value="KAA6301043.1"/>
    <property type="molecule type" value="Genomic_DNA"/>
</dbReference>
<dbReference type="Pfam" id="PF01381">
    <property type="entry name" value="HTH_3"/>
    <property type="match status" value="1"/>
</dbReference>
<evidence type="ECO:0000259" key="1">
    <source>
        <dbReference type="PROSITE" id="PS50943"/>
    </source>
</evidence>
<feature type="domain" description="HTH cro/C1-type" evidence="1">
    <location>
        <begin position="68"/>
        <end position="117"/>
    </location>
</feature>
<comment type="caution">
    <text evidence="2">The sequence shown here is derived from an EMBL/GenBank/DDBJ whole genome shotgun (WGS) entry which is preliminary data.</text>
</comment>
<evidence type="ECO:0000313" key="3">
    <source>
        <dbReference type="Proteomes" id="UP000324575"/>
    </source>
</evidence>
<dbReference type="SMART" id="SM00530">
    <property type="entry name" value="HTH_XRE"/>
    <property type="match status" value="1"/>
</dbReference>
<dbReference type="GO" id="GO:0003677">
    <property type="term" value="F:DNA binding"/>
    <property type="evidence" value="ECO:0007669"/>
    <property type="project" value="InterPro"/>
</dbReference>
<dbReference type="InterPro" id="IPR001387">
    <property type="entry name" value="Cro/C1-type_HTH"/>
</dbReference>
<reference evidence="2 3" key="1">
    <citation type="submission" date="2019-03" db="EMBL/GenBank/DDBJ databases">
        <title>Single cell metagenomics reveals metabolic interactions within the superorganism composed of flagellate Streblomastix strix and complex community of Bacteroidetes bacteria on its surface.</title>
        <authorList>
            <person name="Treitli S.C."/>
            <person name="Kolisko M."/>
            <person name="Husnik F."/>
            <person name="Keeling P."/>
            <person name="Hampl V."/>
        </authorList>
    </citation>
    <scope>NUCLEOTIDE SEQUENCE [LARGE SCALE GENOMIC DNA]</scope>
    <source>
        <strain evidence="2">St1</strain>
    </source>
</reference>
<dbReference type="CDD" id="cd00093">
    <property type="entry name" value="HTH_XRE"/>
    <property type="match status" value="1"/>
</dbReference>
<protein>
    <recommendedName>
        <fullName evidence="1">HTH cro/C1-type domain-containing protein</fullName>
    </recommendedName>
</protein>
<dbReference type="PROSITE" id="PS50943">
    <property type="entry name" value="HTH_CROC1"/>
    <property type="match status" value="1"/>
</dbReference>
<evidence type="ECO:0000313" key="2">
    <source>
        <dbReference type="EMBL" id="KAA6301043.1"/>
    </source>
</evidence>
<organism evidence="2 3">
    <name type="scientific">Candidatus Ordinivivax streblomastigis</name>
    <dbReference type="NCBI Taxonomy" id="2540710"/>
    <lineage>
        <taxon>Bacteria</taxon>
        <taxon>Pseudomonadati</taxon>
        <taxon>Bacteroidota</taxon>
        <taxon>Bacteroidia</taxon>
        <taxon>Bacteroidales</taxon>
        <taxon>Candidatus Ordinivivax</taxon>
    </lineage>
</organism>
<dbReference type="SUPFAM" id="SSF47413">
    <property type="entry name" value="lambda repressor-like DNA-binding domains"/>
    <property type="match status" value="1"/>
</dbReference>
<dbReference type="Gene3D" id="1.10.260.40">
    <property type="entry name" value="lambda repressor-like DNA-binding domains"/>
    <property type="match status" value="1"/>
</dbReference>
<gene>
    <name evidence="2" type="ORF">EZS26_002824</name>
</gene>
<accession>A0A5M8NWG1</accession>
<dbReference type="AlphaFoldDB" id="A0A5M8NWG1"/>
<dbReference type="Proteomes" id="UP000324575">
    <property type="component" value="Unassembled WGS sequence"/>
</dbReference>
<name>A0A5M8NWG1_9BACT</name>
<proteinExistence type="predicted"/>